<dbReference type="GO" id="GO:0016616">
    <property type="term" value="F:oxidoreductase activity, acting on the CH-OH group of donors, NAD or NADP as acceptor"/>
    <property type="evidence" value="ECO:0007669"/>
    <property type="project" value="TreeGrafter"/>
</dbReference>
<dbReference type="STRING" id="1182543.W9WUI4"/>
<evidence type="ECO:0000313" key="5">
    <source>
        <dbReference type="Proteomes" id="UP000019471"/>
    </source>
</evidence>
<proteinExistence type="inferred from homology"/>
<keyword evidence="5" id="KW-1185">Reference proteome</keyword>
<dbReference type="PANTHER" id="PTHR42760">
    <property type="entry name" value="SHORT-CHAIN DEHYDROGENASES/REDUCTASES FAMILY MEMBER"/>
    <property type="match status" value="1"/>
</dbReference>
<dbReference type="OrthoDB" id="1669814at2759"/>
<name>W9WUI4_9EURO</name>
<dbReference type="GeneID" id="19193624"/>
<dbReference type="PANTHER" id="PTHR42760:SF45">
    <property type="entry name" value="SHORT CHAIN DEHYDROGENASE_REDUCTASE FAMILY PROTEIN, PUTATIVE (AFU_ORTHOLOGUE AFUA_3G09150)-RELATED"/>
    <property type="match status" value="1"/>
</dbReference>
<feature type="domain" description="Ketoreductase" evidence="3">
    <location>
        <begin position="6"/>
        <end position="182"/>
    </location>
</feature>
<dbReference type="GO" id="GO:0006633">
    <property type="term" value="P:fatty acid biosynthetic process"/>
    <property type="evidence" value="ECO:0007669"/>
    <property type="project" value="TreeGrafter"/>
</dbReference>
<dbReference type="PRINTS" id="PR00080">
    <property type="entry name" value="SDRFAMILY"/>
</dbReference>
<evidence type="ECO:0000256" key="1">
    <source>
        <dbReference type="ARBA" id="ARBA00006484"/>
    </source>
</evidence>
<dbReference type="InterPro" id="IPR002347">
    <property type="entry name" value="SDR_fam"/>
</dbReference>
<dbReference type="InterPro" id="IPR057326">
    <property type="entry name" value="KR_dom"/>
</dbReference>
<dbReference type="AlphaFoldDB" id="W9WUI4"/>
<dbReference type="HOGENOM" id="CLU_010194_1_0_1"/>
<evidence type="ECO:0000259" key="3">
    <source>
        <dbReference type="SMART" id="SM00822"/>
    </source>
</evidence>
<dbReference type="eggNOG" id="KOG0725">
    <property type="taxonomic scope" value="Eukaryota"/>
</dbReference>
<evidence type="ECO:0000313" key="4">
    <source>
        <dbReference type="EMBL" id="EXJ68311.1"/>
    </source>
</evidence>
<dbReference type="CDD" id="cd05233">
    <property type="entry name" value="SDR_c"/>
    <property type="match status" value="1"/>
</dbReference>
<dbReference type="EMBL" id="AMGX01000014">
    <property type="protein sequence ID" value="EXJ68311.1"/>
    <property type="molecule type" value="Genomic_DNA"/>
</dbReference>
<dbReference type="PRINTS" id="PR00081">
    <property type="entry name" value="GDHRDH"/>
</dbReference>
<gene>
    <name evidence="4" type="ORF">A1O5_08926</name>
</gene>
<dbReference type="FunFam" id="3.40.50.720:FF:000084">
    <property type="entry name" value="Short-chain dehydrogenase reductase"/>
    <property type="match status" value="1"/>
</dbReference>
<keyword evidence="2" id="KW-0521">NADP</keyword>
<dbReference type="SUPFAM" id="SSF51735">
    <property type="entry name" value="NAD(P)-binding Rossmann-fold domains"/>
    <property type="match status" value="1"/>
</dbReference>
<accession>W9WUI4</accession>
<evidence type="ECO:0000256" key="2">
    <source>
        <dbReference type="ARBA" id="ARBA00022857"/>
    </source>
</evidence>
<comment type="caution">
    <text evidence="4">The sequence shown here is derived from an EMBL/GenBank/DDBJ whole genome shotgun (WGS) entry which is preliminary data.</text>
</comment>
<reference evidence="4 5" key="1">
    <citation type="submission" date="2013-03" db="EMBL/GenBank/DDBJ databases">
        <title>The Genome Sequence of Cladophialophora psammophila CBS 110553.</title>
        <authorList>
            <consortium name="The Broad Institute Genomics Platform"/>
            <person name="Cuomo C."/>
            <person name="de Hoog S."/>
            <person name="Gorbushina A."/>
            <person name="Walker B."/>
            <person name="Young S.K."/>
            <person name="Zeng Q."/>
            <person name="Gargeya S."/>
            <person name="Fitzgerald M."/>
            <person name="Haas B."/>
            <person name="Abouelleil A."/>
            <person name="Allen A.W."/>
            <person name="Alvarado L."/>
            <person name="Arachchi H.M."/>
            <person name="Berlin A.M."/>
            <person name="Chapman S.B."/>
            <person name="Gainer-Dewar J."/>
            <person name="Goldberg J."/>
            <person name="Griggs A."/>
            <person name="Gujja S."/>
            <person name="Hansen M."/>
            <person name="Howarth C."/>
            <person name="Imamovic A."/>
            <person name="Ireland A."/>
            <person name="Larimer J."/>
            <person name="McCowan C."/>
            <person name="Murphy C."/>
            <person name="Pearson M."/>
            <person name="Poon T.W."/>
            <person name="Priest M."/>
            <person name="Roberts A."/>
            <person name="Saif S."/>
            <person name="Shea T."/>
            <person name="Sisk P."/>
            <person name="Sykes S."/>
            <person name="Wortman J."/>
            <person name="Nusbaum C."/>
            <person name="Birren B."/>
        </authorList>
    </citation>
    <scope>NUCLEOTIDE SEQUENCE [LARGE SCALE GENOMIC DNA]</scope>
    <source>
        <strain evidence="4 5">CBS 110553</strain>
    </source>
</reference>
<dbReference type="Pfam" id="PF13561">
    <property type="entry name" value="adh_short_C2"/>
    <property type="match status" value="1"/>
</dbReference>
<organism evidence="4 5">
    <name type="scientific">Cladophialophora psammophila CBS 110553</name>
    <dbReference type="NCBI Taxonomy" id="1182543"/>
    <lineage>
        <taxon>Eukaryota</taxon>
        <taxon>Fungi</taxon>
        <taxon>Dikarya</taxon>
        <taxon>Ascomycota</taxon>
        <taxon>Pezizomycotina</taxon>
        <taxon>Eurotiomycetes</taxon>
        <taxon>Chaetothyriomycetidae</taxon>
        <taxon>Chaetothyriales</taxon>
        <taxon>Herpotrichiellaceae</taxon>
        <taxon>Cladophialophora</taxon>
    </lineage>
</organism>
<dbReference type="Gene3D" id="3.40.50.720">
    <property type="entry name" value="NAD(P)-binding Rossmann-like Domain"/>
    <property type="match status" value="1"/>
</dbReference>
<dbReference type="RefSeq" id="XP_007747697.1">
    <property type="nucleotide sequence ID" value="XM_007749507.1"/>
</dbReference>
<dbReference type="InterPro" id="IPR036291">
    <property type="entry name" value="NAD(P)-bd_dom_sf"/>
</dbReference>
<comment type="similarity">
    <text evidence="1">Belongs to the short-chain dehydrogenases/reductases (SDR) family.</text>
</comment>
<sequence length="252" mass="26208">MASSGKVVAITGGASGIGLETAKLLASHGAKLSICDLQQRALEEAKREVTKSGGDVMVTALDVRERTAVEAWIKDTVQKYGKIDGAVNAAGVGGRAMLIETIDQISDDDFDLVWDVNVKGMLHSLRAEIPAMNDGGSIVNIASLAGLTGGPKTAAYTASKHAVVGLSRVATKELGARNIRVNCVCPGPIETPLLASTSAPDPSVPEMYKKLSPLGRNGKPKEVAALIEWLLSEGASFVNGTTQVIDGGVYCH</sequence>
<protein>
    <recommendedName>
        <fullName evidence="3">Ketoreductase domain-containing protein</fullName>
    </recommendedName>
</protein>
<dbReference type="SMART" id="SM00822">
    <property type="entry name" value="PKS_KR"/>
    <property type="match status" value="1"/>
</dbReference>
<dbReference type="GO" id="GO:0048038">
    <property type="term" value="F:quinone binding"/>
    <property type="evidence" value="ECO:0007669"/>
    <property type="project" value="TreeGrafter"/>
</dbReference>
<dbReference type="Proteomes" id="UP000019471">
    <property type="component" value="Unassembled WGS sequence"/>
</dbReference>